<dbReference type="InterPro" id="IPR032135">
    <property type="entry name" value="DUF4817"/>
</dbReference>
<keyword evidence="3" id="KW-1185">Reference proteome</keyword>
<reference evidence="2" key="2">
    <citation type="submission" date="2022-10" db="EMBL/GenBank/DDBJ databases">
        <authorList>
            <consortium name="ENA_rothamsted_submissions"/>
            <consortium name="culmorum"/>
            <person name="King R."/>
        </authorList>
    </citation>
    <scope>NUCLEOTIDE SEQUENCE</scope>
</reference>
<name>A0A9P0J7K4_APHGO</name>
<dbReference type="Proteomes" id="UP001154329">
    <property type="component" value="Chromosome 3"/>
</dbReference>
<dbReference type="Pfam" id="PF16087">
    <property type="entry name" value="DUF4817"/>
    <property type="match status" value="1"/>
</dbReference>
<proteinExistence type="predicted"/>
<evidence type="ECO:0000259" key="1">
    <source>
        <dbReference type="Pfam" id="PF16087"/>
    </source>
</evidence>
<dbReference type="EMBL" id="OU899036">
    <property type="protein sequence ID" value="CAH1731808.1"/>
    <property type="molecule type" value="Genomic_DNA"/>
</dbReference>
<dbReference type="InterPro" id="IPR036397">
    <property type="entry name" value="RNaseH_sf"/>
</dbReference>
<dbReference type="PANTHER" id="PTHR47326:SF1">
    <property type="entry name" value="HTH PSQ-TYPE DOMAIN-CONTAINING PROTEIN"/>
    <property type="match status" value="1"/>
</dbReference>
<evidence type="ECO:0000313" key="2">
    <source>
        <dbReference type="EMBL" id="CAH1731808.1"/>
    </source>
</evidence>
<dbReference type="GO" id="GO:0003676">
    <property type="term" value="F:nucleic acid binding"/>
    <property type="evidence" value="ECO:0007669"/>
    <property type="project" value="InterPro"/>
</dbReference>
<gene>
    <name evidence="2" type="ORF">APHIGO_LOCUS8456</name>
</gene>
<accession>A0A9P0J7K4</accession>
<organism evidence="2 3">
    <name type="scientific">Aphis gossypii</name>
    <name type="common">Cotton aphid</name>
    <dbReference type="NCBI Taxonomy" id="80765"/>
    <lineage>
        <taxon>Eukaryota</taxon>
        <taxon>Metazoa</taxon>
        <taxon>Ecdysozoa</taxon>
        <taxon>Arthropoda</taxon>
        <taxon>Hexapoda</taxon>
        <taxon>Insecta</taxon>
        <taxon>Pterygota</taxon>
        <taxon>Neoptera</taxon>
        <taxon>Paraneoptera</taxon>
        <taxon>Hemiptera</taxon>
        <taxon>Sternorrhyncha</taxon>
        <taxon>Aphidomorpha</taxon>
        <taxon>Aphidoidea</taxon>
        <taxon>Aphididae</taxon>
        <taxon>Aphidini</taxon>
        <taxon>Aphis</taxon>
        <taxon>Aphis</taxon>
    </lineage>
</organism>
<reference evidence="2" key="1">
    <citation type="submission" date="2022-02" db="EMBL/GenBank/DDBJ databases">
        <authorList>
            <person name="King R."/>
        </authorList>
    </citation>
    <scope>NUCLEOTIDE SEQUENCE</scope>
</reference>
<feature type="domain" description="DUF4817" evidence="1">
    <location>
        <begin position="11"/>
        <end position="67"/>
    </location>
</feature>
<dbReference type="Gene3D" id="3.30.420.10">
    <property type="entry name" value="Ribonuclease H-like superfamily/Ribonuclease H"/>
    <property type="match status" value="1"/>
</dbReference>
<dbReference type="AlphaFoldDB" id="A0A9P0J7K4"/>
<sequence>MPLLVITMVWSGEQRGFAVRTFFENGRSFVATQRAFRLQFNLARHDTVPHRNVIANWVHTFEETGSTLRLRGSGRLKTARTPENLIRVSEAIVQSPTRSARKHSIALGISNRSVRRILHKDLFFHPYKIIIVQELIPLDYENRMNCSQEILNRIHVRSTFFSSDEAHFHLSGAVNKQNFRYWAENNPRQIYERPLHSPKVTVWCAISKFGVIGPYFFEENGQTVTVNAERYVSMLDNFFEPQLEELMEETNMGDIWFQQDGATAHTARVSMTKLRQMFPTHLVSLRGDLRWPARSPDLSICDFFLWGYLKEKVFKHRPHTLEELKDRIREEIGAIPVEMCQNVAENFRNRLHQCIAAGGHHLSDVIFKT</sequence>
<protein>
    <recommendedName>
        <fullName evidence="1">DUF4817 domain-containing protein</fullName>
    </recommendedName>
</protein>
<evidence type="ECO:0000313" key="3">
    <source>
        <dbReference type="Proteomes" id="UP001154329"/>
    </source>
</evidence>
<dbReference type="PANTHER" id="PTHR47326">
    <property type="entry name" value="TRANSPOSABLE ELEMENT TC3 TRANSPOSASE-LIKE PROTEIN"/>
    <property type="match status" value="1"/>
</dbReference>